<evidence type="ECO:0000259" key="5">
    <source>
        <dbReference type="Pfam" id="PF00501"/>
    </source>
</evidence>
<reference evidence="7" key="1">
    <citation type="submission" date="2017-09" db="EMBL/GenBank/DDBJ databases">
        <title>Metaegenomics of thermophilic ammonia-oxidizing enrichment culture.</title>
        <authorList>
            <person name="Kato S."/>
            <person name="Suzuki K."/>
        </authorList>
    </citation>
    <scope>NUCLEOTIDE SEQUENCE [LARGE SCALE GENOMIC DNA]</scope>
</reference>
<dbReference type="SUPFAM" id="SSF56801">
    <property type="entry name" value="Acetyl-CoA synthetase-like"/>
    <property type="match status" value="1"/>
</dbReference>
<dbReference type="EMBL" id="BEHY01000007">
    <property type="protein sequence ID" value="GBD08318.1"/>
    <property type="molecule type" value="Genomic_DNA"/>
</dbReference>
<evidence type="ECO:0000313" key="6">
    <source>
        <dbReference type="EMBL" id="GBD08318.1"/>
    </source>
</evidence>
<name>A0A2H5Y4R2_9CHLR</name>
<gene>
    <name evidence="6" type="ORF">HRbin22_00552</name>
</gene>
<protein>
    <recommendedName>
        <fullName evidence="4">Acyl-CoA synthetase</fullName>
    </recommendedName>
</protein>
<feature type="domain" description="AMP-dependent synthetase/ligase" evidence="5">
    <location>
        <begin position="27"/>
        <end position="444"/>
    </location>
</feature>
<evidence type="ECO:0000256" key="1">
    <source>
        <dbReference type="ARBA" id="ARBA00022598"/>
    </source>
</evidence>
<keyword evidence="2" id="KW-0276">Fatty acid metabolism</keyword>
<evidence type="ECO:0000313" key="7">
    <source>
        <dbReference type="Proteomes" id="UP000236642"/>
    </source>
</evidence>
<dbReference type="InterPro" id="IPR042099">
    <property type="entry name" value="ANL_N_sf"/>
</dbReference>
<dbReference type="PANTHER" id="PTHR43272">
    <property type="entry name" value="LONG-CHAIN-FATTY-ACID--COA LIGASE"/>
    <property type="match status" value="1"/>
</dbReference>
<dbReference type="Pfam" id="PF23562">
    <property type="entry name" value="AMP-binding_C_3"/>
    <property type="match status" value="1"/>
</dbReference>
<dbReference type="Proteomes" id="UP000236642">
    <property type="component" value="Unassembled WGS sequence"/>
</dbReference>
<evidence type="ECO:0000256" key="4">
    <source>
        <dbReference type="ARBA" id="ARBA00032875"/>
    </source>
</evidence>
<dbReference type="Pfam" id="PF00501">
    <property type="entry name" value="AMP-binding"/>
    <property type="match status" value="1"/>
</dbReference>
<proteinExistence type="predicted"/>
<dbReference type="PANTHER" id="PTHR43272:SF32">
    <property type="entry name" value="AMP-DEPENDENT SYNTHETASE_LIGASE DOMAIN-CONTAINING PROTEIN"/>
    <property type="match status" value="1"/>
</dbReference>
<comment type="caution">
    <text evidence="6">The sequence shown here is derived from an EMBL/GenBank/DDBJ whole genome shotgun (WGS) entry which is preliminary data.</text>
</comment>
<dbReference type="GO" id="GO:0016020">
    <property type="term" value="C:membrane"/>
    <property type="evidence" value="ECO:0007669"/>
    <property type="project" value="TreeGrafter"/>
</dbReference>
<dbReference type="InterPro" id="IPR000873">
    <property type="entry name" value="AMP-dep_synth/lig_dom"/>
</dbReference>
<evidence type="ECO:0000256" key="3">
    <source>
        <dbReference type="ARBA" id="ARBA00023098"/>
    </source>
</evidence>
<keyword evidence="3" id="KW-0443">Lipid metabolism</keyword>
<sequence length="668" mass="76981">MRRGGKQCRALEIEITRDLTIPKQLVRTAKEYGDRKVAMREKEFGIWRSYTWADYLDRVKALALGFYRLGLRQGDKVALIGDNRPEGLGSEMAALCVGGVAVWLYQDSLPDEIAYILDHSDARFVICETQEEVDKILAIRDRCPKIEWIFWDDPKGMRNYHDPMLMPLTEVMRLGRELEREDPTRFEELIAQGHGDDIALLFYTSGTTGKPKGALLSHYNLLKMGQNLMRVDPYYEDDEYVSFLPFAWIGEQMMSVSSGILAGFTLNFPEEPETAWHDLREIAPHIIFSPPRVWEQMVRAIQVLHADSPWLKRKVFELGMAIGYRLADRKFARQKPTPLERLMGWFAYWLVFRPVRDRLGLARVRYAYTGGAAMGPDHFRFYHALGVNLKQIYGQTEIAGISVLHRDDDIKFDTVGKPIPETEIRISPEGEILARSPCVFQGYYKNPEATAEALRDGWLHSGDRGFIDEDGHLVVFDRSKDVMTLRDGRPFSPQYIETRLKFSPYIKDAWVIGHELPYVTAVICIDYNVVGKWAEARRIPYTSYQELSQKPEVYDLVASQIRRVNASLPEPARIVRFVNLFKEFDADDQELTRTRKLRRAFLLQRYQPIVQALYDPSAHEVHFETTITYEDGTVNEIRADLRIVDMEPIPAWTPVEGARALVIQGAEE</sequence>
<dbReference type="InterPro" id="IPR020845">
    <property type="entry name" value="AMP-binding_CS"/>
</dbReference>
<dbReference type="Gene3D" id="3.40.50.12780">
    <property type="entry name" value="N-terminal domain of ligase-like"/>
    <property type="match status" value="1"/>
</dbReference>
<dbReference type="GO" id="GO:0004467">
    <property type="term" value="F:long-chain fatty acid-CoA ligase activity"/>
    <property type="evidence" value="ECO:0007669"/>
    <property type="project" value="TreeGrafter"/>
</dbReference>
<evidence type="ECO:0000256" key="2">
    <source>
        <dbReference type="ARBA" id="ARBA00022832"/>
    </source>
</evidence>
<keyword evidence="1 6" id="KW-0436">Ligase</keyword>
<dbReference type="AlphaFoldDB" id="A0A2H5Y4R2"/>
<organism evidence="6 7">
    <name type="scientific">Candidatus Thermoflexus japonica</name>
    <dbReference type="NCBI Taxonomy" id="2035417"/>
    <lineage>
        <taxon>Bacteria</taxon>
        <taxon>Bacillati</taxon>
        <taxon>Chloroflexota</taxon>
        <taxon>Thermoflexia</taxon>
        <taxon>Thermoflexales</taxon>
        <taxon>Thermoflexaceae</taxon>
        <taxon>Thermoflexus</taxon>
    </lineage>
</organism>
<dbReference type="PROSITE" id="PS00455">
    <property type="entry name" value="AMP_BINDING"/>
    <property type="match status" value="1"/>
</dbReference>
<accession>A0A2H5Y4R2</accession>